<dbReference type="RefSeq" id="WP_006213050.1">
    <property type="nucleotide sequence ID" value="NZ_ADHJ01000055.1"/>
</dbReference>
<reference evidence="2 3" key="1">
    <citation type="journal article" date="2010" name="BMC Genomics">
        <title>Genome sequence of the pattern forming Paenibacillus vortex bacterium reveals potential for thriving in complex environments.</title>
        <authorList>
            <person name="Sirota-Madi A."/>
            <person name="Olender T."/>
            <person name="Helman Y."/>
            <person name="Ingham C."/>
            <person name="Brainis I."/>
            <person name="Roth D."/>
            <person name="Hagi E."/>
            <person name="Brodsky L."/>
            <person name="Leshkowitz D."/>
            <person name="Galatenko V."/>
            <person name="Nikolaev V."/>
            <person name="Mugasimangalam R.C."/>
            <person name="Bransburg-Zabary S."/>
            <person name="Gutnick D.L."/>
            <person name="Lancet D."/>
            <person name="Ben-Jacob E."/>
        </authorList>
    </citation>
    <scope>NUCLEOTIDE SEQUENCE [LARGE SCALE GENOMIC DNA]</scope>
    <source>
        <strain evidence="2 3">V453</strain>
    </source>
</reference>
<evidence type="ECO:0000313" key="2">
    <source>
        <dbReference type="EMBL" id="EFU38183.1"/>
    </source>
</evidence>
<dbReference type="Proteomes" id="UP000003094">
    <property type="component" value="Unassembled WGS sequence"/>
</dbReference>
<sequence>MRISGDSTQPSFSSYRRSENKIPNQVAEHQQLDTVSVDAGLFQDKELNQLVEKYNQTLQENGTALKFSIHDKTRSIVVKVVDIKTEEVLREIPPEKIIDLVYNLCENLGIFIDKKA</sequence>
<keyword evidence="3" id="KW-1185">Reference proteome</keyword>
<feature type="compositionally biased region" description="Polar residues" evidence="1">
    <location>
        <begin position="1"/>
        <end position="15"/>
    </location>
</feature>
<proteinExistence type="predicted"/>
<dbReference type="InterPro" id="IPR005186">
    <property type="entry name" value="FlaG"/>
</dbReference>
<dbReference type="SUPFAM" id="SSF160214">
    <property type="entry name" value="FlaG-like"/>
    <property type="match status" value="1"/>
</dbReference>
<gene>
    <name evidence="2" type="ORF">PVOR_31784</name>
</gene>
<organism evidence="2 3">
    <name type="scientific">Paenibacillus vortex V453</name>
    <dbReference type="NCBI Taxonomy" id="715225"/>
    <lineage>
        <taxon>Bacteria</taxon>
        <taxon>Bacillati</taxon>
        <taxon>Bacillota</taxon>
        <taxon>Bacilli</taxon>
        <taxon>Bacillales</taxon>
        <taxon>Paenibacillaceae</taxon>
        <taxon>Paenibacillus</taxon>
    </lineage>
</organism>
<evidence type="ECO:0008006" key="4">
    <source>
        <dbReference type="Google" id="ProtNLM"/>
    </source>
</evidence>
<feature type="region of interest" description="Disordered" evidence="1">
    <location>
        <begin position="1"/>
        <end position="29"/>
    </location>
</feature>
<dbReference type="EMBL" id="ADHJ01000055">
    <property type="protein sequence ID" value="EFU38183.1"/>
    <property type="molecule type" value="Genomic_DNA"/>
</dbReference>
<name>A0A2R9SLE4_9BACL</name>
<protein>
    <recommendedName>
        <fullName evidence="4">Flagellar protein FlaG protein</fullName>
    </recommendedName>
</protein>
<dbReference type="Pfam" id="PF03646">
    <property type="entry name" value="FlaG"/>
    <property type="match status" value="1"/>
</dbReference>
<dbReference type="InterPro" id="IPR035924">
    <property type="entry name" value="FlaG-like_sf"/>
</dbReference>
<comment type="caution">
    <text evidence="2">The sequence shown here is derived from an EMBL/GenBank/DDBJ whole genome shotgun (WGS) entry which is preliminary data.</text>
</comment>
<evidence type="ECO:0000313" key="3">
    <source>
        <dbReference type="Proteomes" id="UP000003094"/>
    </source>
</evidence>
<accession>A0A2R9SLE4</accession>
<dbReference type="Gene3D" id="3.30.160.170">
    <property type="entry name" value="FlaG-like"/>
    <property type="match status" value="1"/>
</dbReference>
<dbReference type="PANTHER" id="PTHR37166">
    <property type="entry name" value="PROTEIN FLAG"/>
    <property type="match status" value="1"/>
</dbReference>
<dbReference type="KEGG" id="pvo:PVOR_31784"/>
<dbReference type="AlphaFoldDB" id="A0A2R9SLE4"/>
<dbReference type="PANTHER" id="PTHR37166:SF1">
    <property type="entry name" value="PROTEIN FLAG"/>
    <property type="match status" value="1"/>
</dbReference>
<evidence type="ECO:0000256" key="1">
    <source>
        <dbReference type="SAM" id="MobiDB-lite"/>
    </source>
</evidence>